<accession>A0A3Q9HNS8</accession>
<dbReference type="EMBL" id="CP016379">
    <property type="protein sequence ID" value="AZR72180.1"/>
    <property type="molecule type" value="Genomic_DNA"/>
</dbReference>
<dbReference type="InterPro" id="IPR011991">
    <property type="entry name" value="ArsR-like_HTH"/>
</dbReference>
<dbReference type="Proteomes" id="UP000267250">
    <property type="component" value="Chromosome"/>
</dbReference>
<dbReference type="PANTHER" id="PTHR18964">
    <property type="entry name" value="ROK (REPRESSOR, ORF, KINASE) FAMILY"/>
    <property type="match status" value="1"/>
</dbReference>
<organism evidence="4 5">
    <name type="scientific">Anoxybacter fermentans</name>
    <dbReference type="NCBI Taxonomy" id="1323375"/>
    <lineage>
        <taxon>Bacteria</taxon>
        <taxon>Bacillati</taxon>
        <taxon>Bacillota</taxon>
        <taxon>Clostridia</taxon>
        <taxon>Halanaerobiales</taxon>
        <taxon>Anoxybacter</taxon>
    </lineage>
</organism>
<comment type="function">
    <text evidence="1">Transcriptional repressor of xylose-utilizing enzymes.</text>
</comment>
<dbReference type="CDD" id="cd23763">
    <property type="entry name" value="ASKHA_ATPase_ROK"/>
    <property type="match status" value="1"/>
</dbReference>
<gene>
    <name evidence="4" type="ORF">BBF96_01470</name>
</gene>
<dbReference type="CDD" id="cd00090">
    <property type="entry name" value="HTH_ARSR"/>
    <property type="match status" value="1"/>
</dbReference>
<name>A0A3Q9HNS8_9FIRM</name>
<dbReference type="InterPro" id="IPR000600">
    <property type="entry name" value="ROK"/>
</dbReference>
<evidence type="ECO:0000256" key="3">
    <source>
        <dbReference type="ARBA" id="ARBA00022629"/>
    </source>
</evidence>
<dbReference type="OrthoDB" id="9796533at2"/>
<dbReference type="Pfam" id="PF00480">
    <property type="entry name" value="ROK"/>
    <property type="match status" value="1"/>
</dbReference>
<protein>
    <recommendedName>
        <fullName evidence="6">HTH marR-type domain-containing protein</fullName>
    </recommendedName>
</protein>
<dbReference type="Gene3D" id="1.10.10.10">
    <property type="entry name" value="Winged helix-like DNA-binding domain superfamily/Winged helix DNA-binding domain"/>
    <property type="match status" value="1"/>
</dbReference>
<dbReference type="Gene3D" id="3.30.420.40">
    <property type="match status" value="1"/>
</dbReference>
<keyword evidence="5" id="KW-1185">Reference proteome</keyword>
<dbReference type="SUPFAM" id="SSF53067">
    <property type="entry name" value="Actin-like ATPase domain"/>
    <property type="match status" value="1"/>
</dbReference>
<dbReference type="KEGG" id="aft:BBF96_01470"/>
<comment type="similarity">
    <text evidence="2">Belongs to the ROK (NagC/XylR) family.</text>
</comment>
<sequence length="182" mass="20257">MQDITVGNSQVIRDWNLGGIFKLIHKLGPISRKELAESTGYSAATVSNHVKTLIKEGFVIETEKGNSTGGRKPVYLTVNPNKGYIFSIDIEVNKVKIVMFNLKLNLVMKSIIPILDKSNSDKVFDQIFVEIDKMMEEKKLKSDDILGMGIAVPGLIDKDNGILEFAPNLGWRKINILKILGL</sequence>
<evidence type="ECO:0000313" key="4">
    <source>
        <dbReference type="EMBL" id="AZR72180.1"/>
    </source>
</evidence>
<evidence type="ECO:0000256" key="2">
    <source>
        <dbReference type="ARBA" id="ARBA00006479"/>
    </source>
</evidence>
<dbReference type="Pfam" id="PF13412">
    <property type="entry name" value="HTH_24"/>
    <property type="match status" value="1"/>
</dbReference>
<proteinExistence type="inferred from homology"/>
<dbReference type="PANTHER" id="PTHR18964:SF149">
    <property type="entry name" value="BIFUNCTIONAL UDP-N-ACETYLGLUCOSAMINE 2-EPIMERASE_N-ACETYLMANNOSAMINE KINASE"/>
    <property type="match status" value="1"/>
</dbReference>
<dbReference type="SUPFAM" id="SSF46785">
    <property type="entry name" value="Winged helix' DNA-binding domain"/>
    <property type="match status" value="1"/>
</dbReference>
<dbReference type="RefSeq" id="WP_127015509.1">
    <property type="nucleotide sequence ID" value="NZ_CP016379.1"/>
</dbReference>
<dbReference type="AlphaFoldDB" id="A0A3Q9HNS8"/>
<dbReference type="InterPro" id="IPR036390">
    <property type="entry name" value="WH_DNA-bd_sf"/>
</dbReference>
<reference evidence="4 5" key="1">
    <citation type="submission" date="2016-07" db="EMBL/GenBank/DDBJ databases">
        <title>Genome and transcriptome analysis of iron-reducing fermentative bacteria Anoxybacter fermentans.</title>
        <authorList>
            <person name="Zeng X."/>
            <person name="Shao Z."/>
        </authorList>
    </citation>
    <scope>NUCLEOTIDE SEQUENCE [LARGE SCALE GENOMIC DNA]</scope>
    <source>
        <strain evidence="4 5">DY22613</strain>
    </source>
</reference>
<keyword evidence="3" id="KW-0859">Xylose metabolism</keyword>
<dbReference type="GO" id="GO:0042732">
    <property type="term" value="P:D-xylose metabolic process"/>
    <property type="evidence" value="ECO:0007669"/>
    <property type="project" value="UniProtKB-KW"/>
</dbReference>
<keyword evidence="3" id="KW-0119">Carbohydrate metabolism</keyword>
<evidence type="ECO:0008006" key="6">
    <source>
        <dbReference type="Google" id="ProtNLM"/>
    </source>
</evidence>
<evidence type="ECO:0000313" key="5">
    <source>
        <dbReference type="Proteomes" id="UP000267250"/>
    </source>
</evidence>
<dbReference type="InterPro" id="IPR036388">
    <property type="entry name" value="WH-like_DNA-bd_sf"/>
</dbReference>
<dbReference type="InterPro" id="IPR043129">
    <property type="entry name" value="ATPase_NBD"/>
</dbReference>
<evidence type="ECO:0000256" key="1">
    <source>
        <dbReference type="ARBA" id="ARBA00002486"/>
    </source>
</evidence>